<dbReference type="PANTHER" id="PTHR40252:SF2">
    <property type="entry name" value="BLR0328 PROTEIN"/>
    <property type="match status" value="1"/>
</dbReference>
<evidence type="ECO:0000313" key="4">
    <source>
        <dbReference type="Proteomes" id="UP001430374"/>
    </source>
</evidence>
<dbReference type="InterPro" id="IPR019494">
    <property type="entry name" value="FIST_C"/>
</dbReference>
<dbReference type="Pfam" id="PF08495">
    <property type="entry name" value="FIST"/>
    <property type="match status" value="1"/>
</dbReference>
<sequence>MKVAKLLFSEGKWTRELNHEQLDYNEVQLVLGFGERKLLSENEVFESIQQKFPNAEIALCSSAGEIFCKDVYDDTVSVTALRFDNSEIKTTEICINDYKDSHEAGVALMKNLYREDLKWVFVMSDGSNVNGSELIKGINSEKRKEVLISGGLAGDGDRFEKTLVGLNKVPAPDNIAAIGFYGSSLMLSHASFGGWETFGIEKTVTKSSGNKLYEIDGKNALDIYKKYLGKYAEELPSSALLFPLSLKLKDNEETVVRTILSVNDRENYMVFAGDIPEGSKVRFMKANFDRLIDAATDAAQQCQDFHSANPKLAILISCVGRKLVLGNRISEEVDAVVDVLGNETAVMGFYSYGEFSPLKPFQNCELHNQTITITGINEIL</sequence>
<accession>A0ABS9CBV3</accession>
<name>A0ABS9CBV3_9FLAO</name>
<feature type="domain" description="FIST C-domain" evidence="2">
    <location>
        <begin position="220"/>
        <end position="358"/>
    </location>
</feature>
<gene>
    <name evidence="3" type="ORF">H9Q08_19630</name>
</gene>
<proteinExistence type="predicted"/>
<organism evidence="3 4">
    <name type="scientific">Chryseobacterium indicum</name>
    <dbReference type="NCBI Taxonomy" id="2766954"/>
    <lineage>
        <taxon>Bacteria</taxon>
        <taxon>Pseudomonadati</taxon>
        <taxon>Bacteroidota</taxon>
        <taxon>Flavobacteriia</taxon>
        <taxon>Flavobacteriales</taxon>
        <taxon>Weeksellaceae</taxon>
        <taxon>Chryseobacterium group</taxon>
        <taxon>Chryseobacterium</taxon>
    </lineage>
</organism>
<comment type="caution">
    <text evidence="3">The sequence shown here is derived from an EMBL/GenBank/DDBJ whole genome shotgun (WGS) entry which is preliminary data.</text>
</comment>
<keyword evidence="4" id="KW-1185">Reference proteome</keyword>
<protein>
    <submittedName>
        <fullName evidence="3">FIST C-terminal domain-containing protein</fullName>
    </submittedName>
</protein>
<dbReference type="InterPro" id="IPR013702">
    <property type="entry name" value="FIST_domain_N"/>
</dbReference>
<dbReference type="PANTHER" id="PTHR40252">
    <property type="entry name" value="BLR0328 PROTEIN"/>
    <property type="match status" value="1"/>
</dbReference>
<dbReference type="Pfam" id="PF10442">
    <property type="entry name" value="FIST_C"/>
    <property type="match status" value="1"/>
</dbReference>
<reference evidence="3" key="1">
    <citation type="submission" date="2021-08" db="EMBL/GenBank/DDBJ databases">
        <title>Complete genome sequence of Chryseobacterium sp strain PS-8.</title>
        <authorList>
            <person name="Das S.K."/>
        </authorList>
    </citation>
    <scope>NUCLEOTIDE SEQUENCE</scope>
    <source>
        <strain evidence="3">PS-8</strain>
    </source>
</reference>
<evidence type="ECO:0000259" key="1">
    <source>
        <dbReference type="SMART" id="SM00897"/>
    </source>
</evidence>
<evidence type="ECO:0000259" key="2">
    <source>
        <dbReference type="SMART" id="SM01204"/>
    </source>
</evidence>
<dbReference type="Proteomes" id="UP001430374">
    <property type="component" value="Unassembled WGS sequence"/>
</dbReference>
<dbReference type="SMART" id="SM00897">
    <property type="entry name" value="FIST"/>
    <property type="match status" value="1"/>
</dbReference>
<evidence type="ECO:0000313" key="3">
    <source>
        <dbReference type="EMBL" id="MCF2221480.1"/>
    </source>
</evidence>
<dbReference type="SMART" id="SM01204">
    <property type="entry name" value="FIST_C"/>
    <property type="match status" value="1"/>
</dbReference>
<dbReference type="EMBL" id="JACSGT010000003">
    <property type="protein sequence ID" value="MCF2221480.1"/>
    <property type="molecule type" value="Genomic_DNA"/>
</dbReference>
<dbReference type="RefSeq" id="WP_235132770.1">
    <property type="nucleotide sequence ID" value="NZ_JACSGT010000003.1"/>
</dbReference>
<feature type="domain" description="FIST" evidence="1">
    <location>
        <begin position="26"/>
        <end position="219"/>
    </location>
</feature>